<dbReference type="RefSeq" id="WP_168038654.1">
    <property type="nucleotide sequence ID" value="NZ_JAATJH010000005.1"/>
</dbReference>
<name>A0ABX0XFE2_9BACT</name>
<dbReference type="SMART" id="SM00860">
    <property type="entry name" value="SMI1_KNR4"/>
    <property type="match status" value="1"/>
</dbReference>
<reference evidence="2 3" key="1">
    <citation type="submission" date="2020-03" db="EMBL/GenBank/DDBJ databases">
        <title>Genomic Encyclopedia of Type Strains, Phase IV (KMG-IV): sequencing the most valuable type-strain genomes for metagenomic binning, comparative biology and taxonomic classification.</title>
        <authorList>
            <person name="Goeker M."/>
        </authorList>
    </citation>
    <scope>NUCLEOTIDE SEQUENCE [LARGE SCALE GENOMIC DNA]</scope>
    <source>
        <strain evidence="2 3">DSM 105096</strain>
    </source>
</reference>
<dbReference type="Proteomes" id="UP000770785">
    <property type="component" value="Unassembled WGS sequence"/>
</dbReference>
<keyword evidence="3" id="KW-1185">Reference proteome</keyword>
<comment type="caution">
    <text evidence="2">The sequence shown here is derived from an EMBL/GenBank/DDBJ whole genome shotgun (WGS) entry which is preliminary data.</text>
</comment>
<organism evidence="2 3">
    <name type="scientific">Neolewinella antarctica</name>
    <dbReference type="NCBI Taxonomy" id="442734"/>
    <lineage>
        <taxon>Bacteria</taxon>
        <taxon>Pseudomonadati</taxon>
        <taxon>Bacteroidota</taxon>
        <taxon>Saprospiria</taxon>
        <taxon>Saprospirales</taxon>
        <taxon>Lewinellaceae</taxon>
        <taxon>Neolewinella</taxon>
    </lineage>
</organism>
<dbReference type="SUPFAM" id="SSF160631">
    <property type="entry name" value="SMI1/KNR4-like"/>
    <property type="match status" value="1"/>
</dbReference>
<sequence length="145" mass="16782">MTFTETEPQVKLEELKRIEGKYDIELPPAYIEHMLNYNGGSCTPDVFSFIEDGQPSESRVHYFLAVNSGDDYDLESCINDLNGDDRVERNLIPIATDPFGNFILLSCRTVDFGALYFWDHENEFNENYIPVYLADNLKDFLTNLY</sequence>
<dbReference type="Pfam" id="PF09346">
    <property type="entry name" value="SMI1_KNR4"/>
    <property type="match status" value="1"/>
</dbReference>
<dbReference type="EMBL" id="JAATJH010000005">
    <property type="protein sequence ID" value="NJC27498.1"/>
    <property type="molecule type" value="Genomic_DNA"/>
</dbReference>
<feature type="domain" description="Knr4/Smi1-like" evidence="1">
    <location>
        <begin position="9"/>
        <end position="143"/>
    </location>
</feature>
<dbReference type="InterPro" id="IPR037883">
    <property type="entry name" value="Knr4/Smi1-like_sf"/>
</dbReference>
<protein>
    <recommendedName>
        <fullName evidence="1">Knr4/Smi1-like domain-containing protein</fullName>
    </recommendedName>
</protein>
<proteinExistence type="predicted"/>
<accession>A0ABX0XFE2</accession>
<evidence type="ECO:0000259" key="1">
    <source>
        <dbReference type="SMART" id="SM00860"/>
    </source>
</evidence>
<evidence type="ECO:0000313" key="2">
    <source>
        <dbReference type="EMBL" id="NJC27498.1"/>
    </source>
</evidence>
<evidence type="ECO:0000313" key="3">
    <source>
        <dbReference type="Proteomes" id="UP000770785"/>
    </source>
</evidence>
<dbReference type="Gene3D" id="3.40.1580.10">
    <property type="entry name" value="SMI1/KNR4-like"/>
    <property type="match status" value="1"/>
</dbReference>
<dbReference type="InterPro" id="IPR018958">
    <property type="entry name" value="Knr4/Smi1-like_dom"/>
</dbReference>
<gene>
    <name evidence="2" type="ORF">GGR27_003015</name>
</gene>